<comment type="function">
    <text evidence="2">Poorly processive, error-prone DNA polymerase involved in untargeted mutagenesis. Copies undamaged DNA at stalled replication forks, which arise in vivo from mismatched or misaligned primer ends. These misaligned primers can be extended by PolIV. Exhibits no 3'-5' exonuclease (proofreading) activity. May be involved in translesional synthesis, in conjunction with the beta clamp from PolIII.</text>
</comment>
<dbReference type="EC" id="2.7.7.7" evidence="4"/>
<dbReference type="Gene3D" id="3.30.70.270">
    <property type="match status" value="1"/>
</dbReference>
<dbReference type="InterPro" id="IPR001126">
    <property type="entry name" value="UmuC"/>
</dbReference>
<keyword evidence="4" id="KW-0808">Transferase</keyword>
<evidence type="ECO:0000256" key="1">
    <source>
        <dbReference type="ARBA" id="ARBA00010945"/>
    </source>
</evidence>
<evidence type="ECO:0000259" key="3">
    <source>
        <dbReference type="PROSITE" id="PS50173"/>
    </source>
</evidence>
<evidence type="ECO:0000313" key="5">
    <source>
        <dbReference type="Proteomes" id="UP001549257"/>
    </source>
</evidence>
<dbReference type="GO" id="GO:0003887">
    <property type="term" value="F:DNA-directed DNA polymerase activity"/>
    <property type="evidence" value="ECO:0007669"/>
    <property type="project" value="UniProtKB-EC"/>
</dbReference>
<dbReference type="Pfam" id="PF00817">
    <property type="entry name" value="IMS"/>
    <property type="match status" value="1"/>
</dbReference>
<keyword evidence="5" id="KW-1185">Reference proteome</keyword>
<organism evidence="4 5">
    <name type="scientific">Conyzicola nivalis</name>
    <dbReference type="NCBI Taxonomy" id="1477021"/>
    <lineage>
        <taxon>Bacteria</taxon>
        <taxon>Bacillati</taxon>
        <taxon>Actinomycetota</taxon>
        <taxon>Actinomycetes</taxon>
        <taxon>Micrococcales</taxon>
        <taxon>Microbacteriaceae</taxon>
        <taxon>Conyzicola</taxon>
    </lineage>
</organism>
<accession>A0ABV2QIB9</accession>
<dbReference type="InterPro" id="IPR043128">
    <property type="entry name" value="Rev_trsase/Diguanyl_cyclase"/>
</dbReference>
<sequence length="347" mass="37807">MATTLLLHADADSFFASVVLRHRPELATVPVAVVAHVFVASANYPARDRGVRGGMLAQEAQRLCPELVLIDVPRDEVEEVSDRLFDIFGASARTVEPGSMEEAFLDVGTDDWQIAIEAARGLRARAARELGIPVSVGIGRTKLMAKLASRAAKPDGLHVIGLEEELRLRESLPITDVWGLGAKTVERLRLIGVARMGDIDRVPRDELQRVCGTTMARRLWRIRDATDDSVLHPIASRTTLTSEGTISGFNRRDWAPVELMEACIERVCRRAERAGLAATGITITLRGEASASDVVLKHRVADATADSSIWTEAMREPLASAPGSRLIGLRATLTGLVPVDRIEQTLF</sequence>
<dbReference type="InterPro" id="IPR043502">
    <property type="entry name" value="DNA/RNA_pol_sf"/>
</dbReference>
<comment type="caution">
    <text evidence="4">The sequence shown here is derived from an EMBL/GenBank/DDBJ whole genome shotgun (WGS) entry which is preliminary data.</text>
</comment>
<evidence type="ECO:0000256" key="2">
    <source>
        <dbReference type="ARBA" id="ARBA00025589"/>
    </source>
</evidence>
<name>A0ABV2QIB9_9MICO</name>
<feature type="domain" description="UmuC" evidence="3">
    <location>
        <begin position="6"/>
        <end position="181"/>
    </location>
</feature>
<proteinExistence type="inferred from homology"/>
<protein>
    <submittedName>
        <fullName evidence="4">DNA polymerase-4</fullName>
        <ecNumber evidence="4">2.7.7.7</ecNumber>
    </submittedName>
</protein>
<dbReference type="EMBL" id="JBEPSJ010000001">
    <property type="protein sequence ID" value="MET4580790.1"/>
    <property type="molecule type" value="Genomic_DNA"/>
</dbReference>
<evidence type="ECO:0000313" key="4">
    <source>
        <dbReference type="EMBL" id="MET4580790.1"/>
    </source>
</evidence>
<dbReference type="Gene3D" id="1.10.150.20">
    <property type="entry name" value="5' to 3' exonuclease, C-terminal subdomain"/>
    <property type="match status" value="1"/>
</dbReference>
<reference evidence="4 5" key="1">
    <citation type="submission" date="2024-06" db="EMBL/GenBank/DDBJ databases">
        <title>Sorghum-associated microbial communities from plants grown in Nebraska, USA.</title>
        <authorList>
            <person name="Schachtman D."/>
        </authorList>
    </citation>
    <scope>NUCLEOTIDE SEQUENCE [LARGE SCALE GENOMIC DNA]</scope>
    <source>
        <strain evidence="4 5">2857</strain>
    </source>
</reference>
<dbReference type="SUPFAM" id="SSF56672">
    <property type="entry name" value="DNA/RNA polymerases"/>
    <property type="match status" value="1"/>
</dbReference>
<dbReference type="PANTHER" id="PTHR45990">
    <property type="entry name" value="DNA REPAIR PROTEIN REV1"/>
    <property type="match status" value="1"/>
</dbReference>
<comment type="similarity">
    <text evidence="1">Belongs to the DNA polymerase type-Y family.</text>
</comment>
<dbReference type="Gene3D" id="3.40.1170.60">
    <property type="match status" value="1"/>
</dbReference>
<dbReference type="RefSeq" id="WP_354023000.1">
    <property type="nucleotide sequence ID" value="NZ_JBEPSJ010000001.1"/>
</dbReference>
<keyword evidence="4" id="KW-0548">Nucleotidyltransferase</keyword>
<dbReference type="Proteomes" id="UP001549257">
    <property type="component" value="Unassembled WGS sequence"/>
</dbReference>
<gene>
    <name evidence="4" type="ORF">ABIE21_000280</name>
</gene>
<dbReference type="PROSITE" id="PS50173">
    <property type="entry name" value="UMUC"/>
    <property type="match status" value="1"/>
</dbReference>
<dbReference type="PANTHER" id="PTHR45990:SF1">
    <property type="entry name" value="DNA REPAIR PROTEIN REV1"/>
    <property type="match status" value="1"/>
</dbReference>